<evidence type="ECO:0000256" key="8">
    <source>
        <dbReference type="ARBA" id="ARBA00048552"/>
    </source>
</evidence>
<dbReference type="Gene3D" id="1.10.274.100">
    <property type="entry name" value="RNA polymerase Rpb1, domain 3"/>
    <property type="match status" value="1"/>
</dbReference>
<dbReference type="GO" id="GO:0000287">
    <property type="term" value="F:magnesium ion binding"/>
    <property type="evidence" value="ECO:0007669"/>
    <property type="project" value="UniProtKB-UniRule"/>
</dbReference>
<dbReference type="InterPro" id="IPR045867">
    <property type="entry name" value="DNA-dir_RpoC_beta_prime"/>
</dbReference>
<evidence type="ECO:0000259" key="12">
    <source>
        <dbReference type="SMART" id="SM00663"/>
    </source>
</evidence>
<feature type="binding site" evidence="9">
    <location>
        <position position="95"/>
    </location>
    <ligand>
        <name>Zn(2+)</name>
        <dbReference type="ChEBI" id="CHEBI:29105"/>
        <label>1</label>
    </ligand>
</feature>
<dbReference type="GO" id="GO:0008270">
    <property type="term" value="F:zinc ion binding"/>
    <property type="evidence" value="ECO:0007669"/>
    <property type="project" value="UniProtKB-UniRule"/>
</dbReference>
<feature type="binding site" evidence="9">
    <location>
        <position position="82"/>
    </location>
    <ligand>
        <name>Zn(2+)</name>
        <dbReference type="ChEBI" id="CHEBI:29105"/>
        <label>1</label>
    </ligand>
</feature>
<dbReference type="InterPro" id="IPR007083">
    <property type="entry name" value="RNA_pol_Rpb1_4"/>
</dbReference>
<feature type="binding site" evidence="9">
    <location>
        <position position="80"/>
    </location>
    <ligand>
        <name>Zn(2+)</name>
        <dbReference type="ChEBI" id="CHEBI:29105"/>
        <label>1</label>
    </ligand>
</feature>
<evidence type="ECO:0000256" key="9">
    <source>
        <dbReference type="HAMAP-Rule" id="MF_01322"/>
    </source>
</evidence>
<accession>A0A1U7NV64</accession>
<evidence type="ECO:0000256" key="5">
    <source>
        <dbReference type="ARBA" id="ARBA00022833"/>
    </source>
</evidence>
<comment type="similarity">
    <text evidence="9 10">Belongs to the RNA polymerase beta' chain family.</text>
</comment>
<dbReference type="InterPro" id="IPR038120">
    <property type="entry name" value="Rpb1_funnel_sf"/>
</dbReference>
<dbReference type="Pfam" id="PF05000">
    <property type="entry name" value="RNA_pol_Rpb1_4"/>
    <property type="match status" value="1"/>
</dbReference>
<evidence type="ECO:0000256" key="3">
    <source>
        <dbReference type="ARBA" id="ARBA00022695"/>
    </source>
</evidence>
<dbReference type="Pfam" id="PF00623">
    <property type="entry name" value="RNA_pol_Rpb1_2"/>
    <property type="match status" value="1"/>
</dbReference>
<feature type="binding site" evidence="9">
    <location>
        <position position="1237"/>
    </location>
    <ligand>
        <name>Zn(2+)</name>
        <dbReference type="ChEBI" id="CHEBI:29105"/>
        <label>2</label>
    </ligand>
</feature>
<feature type="binding site" evidence="9">
    <location>
        <position position="786"/>
    </location>
    <ligand>
        <name>Mg(2+)</name>
        <dbReference type="ChEBI" id="CHEBI:18420"/>
    </ligand>
</feature>
<evidence type="ECO:0000256" key="11">
    <source>
        <dbReference type="SAM" id="MobiDB-lite"/>
    </source>
</evidence>
<dbReference type="Pfam" id="PF04998">
    <property type="entry name" value="RNA_pol_Rpb1_5"/>
    <property type="match status" value="1"/>
</dbReference>
<dbReference type="EMBL" id="MSTI01000126">
    <property type="protein sequence ID" value="OLV16818.1"/>
    <property type="molecule type" value="Genomic_DNA"/>
</dbReference>
<keyword evidence="4 9" id="KW-0479">Metal-binding</keyword>
<feature type="binding site" evidence="9">
    <location>
        <position position="1244"/>
    </location>
    <ligand>
        <name>Zn(2+)</name>
        <dbReference type="ChEBI" id="CHEBI:29105"/>
        <label>2</label>
    </ligand>
</feature>
<feature type="binding site" evidence="9">
    <location>
        <position position="1247"/>
    </location>
    <ligand>
        <name>Zn(2+)</name>
        <dbReference type="ChEBI" id="CHEBI:29105"/>
        <label>2</label>
    </ligand>
</feature>
<dbReference type="CDD" id="cd01609">
    <property type="entry name" value="RNAP_beta'_N"/>
    <property type="match status" value="1"/>
</dbReference>
<dbReference type="Proteomes" id="UP000186607">
    <property type="component" value="Unassembled WGS sequence"/>
</dbReference>
<dbReference type="InterPro" id="IPR000722">
    <property type="entry name" value="RNA_pol_asu"/>
</dbReference>
<evidence type="ECO:0000313" key="14">
    <source>
        <dbReference type="Proteomes" id="UP000186607"/>
    </source>
</evidence>
<comment type="cofactor">
    <cofactor evidence="9">
        <name>Mg(2+)</name>
        <dbReference type="ChEBI" id="CHEBI:18420"/>
    </cofactor>
    <text evidence="9">Binds 1 Mg(2+) ion per subunit.</text>
</comment>
<evidence type="ECO:0000313" key="13">
    <source>
        <dbReference type="EMBL" id="OLV16818.1"/>
    </source>
</evidence>
<dbReference type="GO" id="GO:0003899">
    <property type="term" value="F:DNA-directed RNA polymerase activity"/>
    <property type="evidence" value="ECO:0007669"/>
    <property type="project" value="UniProtKB-UniRule"/>
</dbReference>
<dbReference type="PANTHER" id="PTHR19376">
    <property type="entry name" value="DNA-DIRECTED RNA POLYMERASE"/>
    <property type="match status" value="1"/>
</dbReference>
<name>A0A1U7NV64_9DEIO</name>
<feature type="region of interest" description="Disordered" evidence="11">
    <location>
        <begin position="1"/>
        <end position="20"/>
    </location>
</feature>
<evidence type="ECO:0000256" key="2">
    <source>
        <dbReference type="ARBA" id="ARBA00022679"/>
    </source>
</evidence>
<dbReference type="STRING" id="249408.BOO71_0010663"/>
<dbReference type="Gene3D" id="1.10.1790.20">
    <property type="match status" value="1"/>
</dbReference>
<comment type="subunit">
    <text evidence="9">The RNAP catalytic core consists of 2 alpha, 1 beta, 1 beta' and 1 omega subunit. When a sigma factor is associated with the core the holoenzyme is formed, which can initiate transcription.</text>
</comment>
<dbReference type="SMART" id="SM00663">
    <property type="entry name" value="RPOLA_N"/>
    <property type="match status" value="1"/>
</dbReference>
<dbReference type="InterPro" id="IPR007081">
    <property type="entry name" value="RNA_pol_Rpb1_5"/>
</dbReference>
<dbReference type="InterPro" id="IPR044893">
    <property type="entry name" value="RNA_pol_Rpb1_clamp_domain"/>
</dbReference>
<dbReference type="InterPro" id="IPR007066">
    <property type="entry name" value="RNA_pol_Rpb1_3"/>
</dbReference>
<dbReference type="EC" id="2.7.7.6" evidence="9"/>
<comment type="function">
    <text evidence="9 10">DNA-dependent RNA polymerase catalyzes the transcription of DNA into RNA using the four ribonucleoside triphosphates as substrates.</text>
</comment>
<dbReference type="InterPro" id="IPR012754">
    <property type="entry name" value="DNA-dir_RpoC_beta_prime_bact"/>
</dbReference>
<dbReference type="Pfam" id="PF21668">
    <property type="entry name" value="RPOC_hybrid"/>
    <property type="match status" value="1"/>
</dbReference>
<dbReference type="GO" id="GO:0006351">
    <property type="term" value="P:DNA-templated transcription"/>
    <property type="evidence" value="ECO:0007669"/>
    <property type="project" value="UniProtKB-UniRule"/>
</dbReference>
<feature type="binding site" evidence="9">
    <location>
        <position position="782"/>
    </location>
    <ligand>
        <name>Mg(2+)</name>
        <dbReference type="ChEBI" id="CHEBI:18420"/>
    </ligand>
</feature>
<dbReference type="Gene3D" id="2.40.40.20">
    <property type="match status" value="1"/>
</dbReference>
<keyword evidence="1 9" id="KW-0240">DNA-directed RNA polymerase</keyword>
<dbReference type="GO" id="GO:0003677">
    <property type="term" value="F:DNA binding"/>
    <property type="evidence" value="ECO:0007669"/>
    <property type="project" value="UniProtKB-UniRule"/>
</dbReference>
<dbReference type="GO" id="GO:0000428">
    <property type="term" value="C:DNA-directed RNA polymerase complex"/>
    <property type="evidence" value="ECO:0007669"/>
    <property type="project" value="UniProtKB-KW"/>
</dbReference>
<dbReference type="InterPro" id="IPR007080">
    <property type="entry name" value="RNA_pol_Rpb1_1"/>
</dbReference>
<dbReference type="Gene3D" id="1.10.40.90">
    <property type="match status" value="1"/>
</dbReference>
<evidence type="ECO:0000256" key="10">
    <source>
        <dbReference type="RuleBase" id="RU004279"/>
    </source>
</evidence>
<dbReference type="HAMAP" id="MF_01322">
    <property type="entry name" value="RNApol_bact_RpoC"/>
    <property type="match status" value="1"/>
</dbReference>
<keyword evidence="14" id="KW-1185">Reference proteome</keyword>
<evidence type="ECO:0000256" key="7">
    <source>
        <dbReference type="ARBA" id="ARBA00023163"/>
    </source>
</evidence>
<dbReference type="InterPro" id="IPR048566">
    <property type="entry name" value="RpoC_hybrid"/>
</dbReference>
<comment type="catalytic activity">
    <reaction evidence="8 9 10">
        <text>RNA(n) + a ribonucleoside 5'-triphosphate = RNA(n+1) + diphosphate</text>
        <dbReference type="Rhea" id="RHEA:21248"/>
        <dbReference type="Rhea" id="RHEA-COMP:14527"/>
        <dbReference type="Rhea" id="RHEA-COMP:17342"/>
        <dbReference type="ChEBI" id="CHEBI:33019"/>
        <dbReference type="ChEBI" id="CHEBI:61557"/>
        <dbReference type="ChEBI" id="CHEBI:140395"/>
        <dbReference type="EC" id="2.7.7.6"/>
    </reaction>
</comment>
<feature type="binding site" evidence="9">
    <location>
        <position position="98"/>
    </location>
    <ligand>
        <name>Zn(2+)</name>
        <dbReference type="ChEBI" id="CHEBI:29105"/>
        <label>1</label>
    </ligand>
</feature>
<dbReference type="InterPro" id="IPR042102">
    <property type="entry name" value="RNA_pol_Rpb1_3_sf"/>
</dbReference>
<dbReference type="Pfam" id="PF04997">
    <property type="entry name" value="RNA_pol_Rpb1_1"/>
    <property type="match status" value="2"/>
</dbReference>
<reference evidence="13 14" key="1">
    <citation type="submission" date="2017-01" db="EMBL/GenBank/DDBJ databases">
        <title>Genome Analysis of Deinococcus marmoris KOPRI26562.</title>
        <authorList>
            <person name="Kim J.H."/>
            <person name="Oh H.-M."/>
        </authorList>
    </citation>
    <scope>NUCLEOTIDE SEQUENCE [LARGE SCALE GENOMIC DNA]</scope>
    <source>
        <strain evidence="13 14">KOPRI26562</strain>
    </source>
</reference>
<evidence type="ECO:0000256" key="1">
    <source>
        <dbReference type="ARBA" id="ARBA00022478"/>
    </source>
</evidence>
<dbReference type="Pfam" id="PF04983">
    <property type="entry name" value="RNA_pol_Rpb1_3"/>
    <property type="match status" value="1"/>
</dbReference>
<dbReference type="Gene3D" id="1.10.132.30">
    <property type="match status" value="1"/>
</dbReference>
<proteinExistence type="inferred from homology"/>
<feature type="domain" description="RNA polymerase N-terminal" evidence="12">
    <location>
        <begin position="553"/>
        <end position="836"/>
    </location>
</feature>
<gene>
    <name evidence="9" type="primary">rpoC</name>
    <name evidence="13" type="ORF">BOO71_0010663</name>
</gene>
<evidence type="ECO:0000256" key="6">
    <source>
        <dbReference type="ARBA" id="ARBA00022842"/>
    </source>
</evidence>
<protein>
    <recommendedName>
        <fullName evidence="9">DNA-directed RNA polymerase subunit beta'</fullName>
        <shortName evidence="9">RNAP subunit beta'</shortName>
        <ecNumber evidence="9">2.7.7.6</ecNumber>
    </recommendedName>
    <alternativeName>
        <fullName evidence="9">RNA polymerase subunit beta'</fullName>
    </alternativeName>
    <alternativeName>
        <fullName evidence="9">Transcriptase subunit beta'</fullName>
    </alternativeName>
</protein>
<dbReference type="Gene3D" id="2.40.50.100">
    <property type="match status" value="4"/>
</dbReference>
<dbReference type="Gene3D" id="1.10.150.390">
    <property type="match status" value="1"/>
</dbReference>
<feature type="binding site" evidence="9">
    <location>
        <position position="784"/>
    </location>
    <ligand>
        <name>Mg(2+)</name>
        <dbReference type="ChEBI" id="CHEBI:18420"/>
    </ligand>
</feature>
<feature type="region of interest" description="Disordered" evidence="11">
    <location>
        <begin position="1541"/>
        <end position="1576"/>
    </location>
</feature>
<keyword evidence="2 9" id="KW-0808">Transferase</keyword>
<organism evidence="13 14">
    <name type="scientific">Deinococcus marmoris</name>
    <dbReference type="NCBI Taxonomy" id="249408"/>
    <lineage>
        <taxon>Bacteria</taxon>
        <taxon>Thermotogati</taxon>
        <taxon>Deinococcota</taxon>
        <taxon>Deinococci</taxon>
        <taxon>Deinococcales</taxon>
        <taxon>Deinococcaceae</taxon>
        <taxon>Deinococcus</taxon>
    </lineage>
</organism>
<comment type="cofactor">
    <cofactor evidence="9">
        <name>Zn(2+)</name>
        <dbReference type="ChEBI" id="CHEBI:29105"/>
    </cofactor>
    <text evidence="9">Binds 2 Zn(2+) ions per subunit.</text>
</comment>
<keyword evidence="6 9" id="KW-0460">Magnesium</keyword>
<dbReference type="Gene3D" id="4.10.860.120">
    <property type="entry name" value="RNA polymerase II, clamp domain"/>
    <property type="match status" value="1"/>
</dbReference>
<dbReference type="InterPro" id="IPR006592">
    <property type="entry name" value="RNA_pol_N"/>
</dbReference>
<keyword evidence="3 9" id="KW-0548">Nucleotidyltransferase</keyword>
<dbReference type="PANTHER" id="PTHR19376:SF54">
    <property type="entry name" value="DNA-DIRECTED RNA POLYMERASE SUBUNIT BETA"/>
    <property type="match status" value="1"/>
</dbReference>
<dbReference type="SUPFAM" id="SSF64484">
    <property type="entry name" value="beta and beta-prime subunits of DNA dependent RNA-polymerase"/>
    <property type="match status" value="1"/>
</dbReference>
<keyword evidence="5 9" id="KW-0862">Zinc</keyword>
<dbReference type="Gene3D" id="3.90.105.10">
    <property type="entry name" value="Molybdopterin biosynthesis moea protein, domain 2"/>
    <property type="match status" value="1"/>
</dbReference>
<dbReference type="eggNOG" id="COG0086">
    <property type="taxonomic scope" value="Bacteria"/>
</dbReference>
<evidence type="ECO:0000256" key="4">
    <source>
        <dbReference type="ARBA" id="ARBA00022723"/>
    </source>
</evidence>
<feature type="binding site" evidence="9">
    <location>
        <position position="1156"/>
    </location>
    <ligand>
        <name>Zn(2+)</name>
        <dbReference type="ChEBI" id="CHEBI:29105"/>
        <label>2</label>
    </ligand>
</feature>
<sequence>MENQNPPHQPSSFNHQHNSEGVSMKDFSKVRIAIASPEKVREWSFGEVEKPETINYRTLKPEREGLFDERIFGPQKDYECACGKYKRQRYEGKVCERCGVEVTSSKVRRYRMGHIDLATPAAHIWYVKDSPSKIGTLLDLSAGQLEKVLYFSSFLVTDPRNAQKDGRPLKRGELLTDDEYRELRFGRQETYTIPNGQETVVGDGEYVTRGQTLGGNVVAKMDGLAQYRFPRRAEIAYREEVEATLPLPSDVLVDQETFRAGEILAELEADVSITAPVAGTAFLSEMGEDSVMVVIRESVDAAPAEQDENGEDIEVETPLGEVLARVYVPQGMEVAVAHGEIIDAGAELASAKSGQRLRVSRDSRLSEVKLPKKGDPTVTAHWTRRAEYPINPTMHVLVGDGSDVEAGQRVVGAIDTAEEITAEANGTITLHAPASVIVSKAKVYPYEDEPLVVIGDRVEPGDELADGGNLRSEISGRIEIDLVRKQVRVIESYDFEAKMGAEAVKELLDDIDLDVLEAELNEAMKDSSRHKRAKSRKRLEVTRAFKRSGNHPSWMILNTVPVMPPDLRPMVQVDGGRFATSDLNDLYRRLINRNNRLKKLIGQGAPDMIIRNEKRMLQEAVDALIDNGRRGSPVTNPGSDRSLRSLTDLLGGKQGRFRQNLLGKRVDYSGRSVIVVGPQLKLHQCGVPKRMALELFKPFLFKVLEEKGEVTNIKQARKMLERYRDTRDSVWDALEEVIEDKVVLLNRAPTLHRLGIQAFEPVLVEGQSIQLHPLVCEAFNADFDGDQMAIHVPLSAQAQAEARIQMLASHNLLSPANGEPNVKPSRDIILGIFTLTQLRHDNLGAGTDFADENAALQALEAETVSLNSPITVRGVATSPGRLKYNFSSPDEAIMAVERGGLDYQDHVRIRLNGTIYETSAGRVMFRRLVQEALGTQAALVDTLVNLDTAYEKDHLKDMVMACFKHLGIEATAGLLDALKDSGFKLSTSSGITIGIDDVVIPPSKGEILARAEEQVAEIEQNYEFGFMTNEERYKQVVQLWNETKDEVKNAMFDNFSQNYPFNPLWIMSQSGARGNAQQITQLAGMRGLMARPDGSTIEVPIKASFREGLTVLEYFISTHGARKGGADTALRTADSGYLTRKLVDVAHEVVVRDVDCGTTDYSTISLGATDERSGEWRARKASEIETSIYGRTLTADIELSDGSTIREGEMLSLEHVKAITKDAKILLDIFVRTPLNCRVKSGVCQKCYGYDLSQAKPVSMGEAVGVVAAESIGEPGTQLTMRTFHTGGVAGSGGGDITMGLPRVIELFEARKPKVPALIADTTGVIHITEEDERYLIKVEADDAQFSGKLHKVTRATRLLPEIKDGTHVEAGQQLTRGAVNPHDLLEYKDNESAQKYLVDEVQRVYRSQGVKVHDKHIEVIIRQMLRYVEIVDGGSTDLLEGQTVERWEVDGANNALPEDATPSSWKPVLLGITKSSLTTKSWLSAASFQHTTHVLTEASMKGQVDDLIGLKENVILGKLIPAGTGLLTVRDMQVADDRTLEKYGESNNSSDSVTGDRSYDDTRPGVVNENVTYTN</sequence>
<dbReference type="CDD" id="cd02655">
    <property type="entry name" value="RNAP_beta'_C"/>
    <property type="match status" value="1"/>
</dbReference>
<feature type="compositionally biased region" description="Polar residues" evidence="11">
    <location>
        <begin position="1546"/>
        <end position="1556"/>
    </location>
</feature>
<keyword evidence="7 9" id="KW-0804">Transcription</keyword>
<comment type="caution">
    <text evidence="13">The sequence shown here is derived from an EMBL/GenBank/DDBJ whole genome shotgun (WGS) entry which is preliminary data.</text>
</comment>